<dbReference type="Pfam" id="PF07287">
    <property type="entry name" value="AtuA"/>
    <property type="match status" value="1"/>
</dbReference>
<sequence>MKTIRIGSGAGFAGDRIEPAVELVEKGGLDYLSFECLAERTIALSQQEKMRDPSAGYDRMLERRLKAVLPAARANGTKIITNMGAANPKAAAEAARRVARGMGMKGLRIAAVTGDDILDLILAGDYTLDESGRPVSDLGNKIVSANAYTGLDGIVDALAKDADIVITGRAADPVLFLAPLVHEFDWARDDWSALGRGTLVGHLLECAAQVTGGYFADPGMKDVPDMLHIGYPLAEVQADGSAIVTKVDGSGGIVSTATCTEQLLYEVHDPSAYFQPDVIADFSGVTFHQEGPDRVAVDGADGRARTGLLKVSVGYVDGWIGEGQISYAGPGAEERGRLALQLVEQRLAELGPSVVESRGELIGVNSVLPGAVSQAPPREVRMRFAARCETKDDAIRIGEEVESLYLNGPYGGGGVTKQAREVVGIASTFVPEDLVSQTVTILES</sequence>
<organism evidence="2 3">
    <name type="scientific">Hwanghaeella grinnelliae</name>
    <dbReference type="NCBI Taxonomy" id="2500179"/>
    <lineage>
        <taxon>Bacteria</taxon>
        <taxon>Pseudomonadati</taxon>
        <taxon>Pseudomonadota</taxon>
        <taxon>Alphaproteobacteria</taxon>
        <taxon>Rhodospirillales</taxon>
        <taxon>Rhodospirillaceae</taxon>
        <taxon>Hwanghaeella</taxon>
    </lineage>
</organism>
<evidence type="ECO:0000259" key="1">
    <source>
        <dbReference type="Pfam" id="PF07287"/>
    </source>
</evidence>
<dbReference type="InterPro" id="IPR010839">
    <property type="entry name" value="AtuA_N"/>
</dbReference>
<dbReference type="PANTHER" id="PTHR47472:SF1">
    <property type="entry name" value="DUF1446-DOMAIN-CONTAINING PROTEIN"/>
    <property type="match status" value="1"/>
</dbReference>
<comment type="caution">
    <text evidence="2">The sequence shown here is derived from an EMBL/GenBank/DDBJ whole genome shotgun (WGS) entry which is preliminary data.</text>
</comment>
<dbReference type="AlphaFoldDB" id="A0A437QYS6"/>
<accession>A0A437QYS6</accession>
<dbReference type="EMBL" id="SADE01000001">
    <property type="protein sequence ID" value="RVU39640.1"/>
    <property type="molecule type" value="Genomic_DNA"/>
</dbReference>
<dbReference type="Proteomes" id="UP000287447">
    <property type="component" value="Unassembled WGS sequence"/>
</dbReference>
<proteinExistence type="predicted"/>
<feature type="domain" description="Acyclic terpene utilisation N-terminal" evidence="1">
    <location>
        <begin position="4"/>
        <end position="440"/>
    </location>
</feature>
<evidence type="ECO:0000313" key="2">
    <source>
        <dbReference type="EMBL" id="RVU39640.1"/>
    </source>
</evidence>
<name>A0A437QYS6_9PROT</name>
<protein>
    <submittedName>
        <fullName evidence="2">DUF1446 domain-containing protein</fullName>
    </submittedName>
</protein>
<dbReference type="PANTHER" id="PTHR47472">
    <property type="entry name" value="PROPIONYL-COA CARBOXYLASE"/>
    <property type="match status" value="1"/>
</dbReference>
<gene>
    <name evidence="2" type="ORF">EOI86_10565</name>
</gene>
<dbReference type="OrthoDB" id="9763456at2"/>
<dbReference type="RefSeq" id="WP_127765011.1">
    <property type="nucleotide sequence ID" value="NZ_SADE01000001.1"/>
</dbReference>
<evidence type="ECO:0000313" key="3">
    <source>
        <dbReference type="Proteomes" id="UP000287447"/>
    </source>
</evidence>
<keyword evidence="3" id="KW-1185">Reference proteome</keyword>
<reference evidence="3" key="1">
    <citation type="submission" date="2019-01" db="EMBL/GenBank/DDBJ databases">
        <title>Gri0909 isolated from a small marine red alga.</title>
        <authorList>
            <person name="Kim J."/>
            <person name="Jeong S.E."/>
            <person name="Jeon C.O."/>
        </authorList>
    </citation>
    <scope>NUCLEOTIDE SEQUENCE [LARGE SCALE GENOMIC DNA]</scope>
    <source>
        <strain evidence="3">Gri0909</strain>
    </source>
</reference>